<proteinExistence type="predicted"/>
<sequence>MWDMRESENPIENQFALSFLALDQDELRLLFSTCHDQHFRARHPKLVEYLERALLYRERQIQTNLEDACSVQDPFWNKWTSDDMLSAVTGLDRLHVMAKDYPKIVEYIRCFGLALTLHGFMRWMASEDKSKAA</sequence>
<keyword evidence="2" id="KW-1185">Reference proteome</keyword>
<protein>
    <submittedName>
        <fullName evidence="1">Uncharacterized protein</fullName>
    </submittedName>
</protein>
<organism evidence="1 2">
    <name type="scientific">Gimesia benthica</name>
    <dbReference type="NCBI Taxonomy" id="2608982"/>
    <lineage>
        <taxon>Bacteria</taxon>
        <taxon>Pseudomonadati</taxon>
        <taxon>Planctomycetota</taxon>
        <taxon>Planctomycetia</taxon>
        <taxon>Planctomycetales</taxon>
        <taxon>Planctomycetaceae</taxon>
        <taxon>Gimesia</taxon>
    </lineage>
</organism>
<name>A0A6I6A5H6_9PLAN</name>
<reference evidence="1 2" key="1">
    <citation type="submission" date="2019-09" db="EMBL/GenBank/DDBJ databases">
        <title>Gimesia benthica sp. nov., a novel bacterium isolated from deep-sea water of the Northwest Indian Ocean.</title>
        <authorList>
            <person name="Dai X."/>
        </authorList>
    </citation>
    <scope>NUCLEOTIDE SEQUENCE [LARGE SCALE GENOMIC DNA]</scope>
    <source>
        <strain evidence="1 2">E7</strain>
    </source>
</reference>
<dbReference type="RefSeq" id="WP_155362382.1">
    <property type="nucleotide sequence ID" value="NZ_CP043930.1"/>
</dbReference>
<evidence type="ECO:0000313" key="2">
    <source>
        <dbReference type="Proteomes" id="UP000427281"/>
    </source>
</evidence>
<dbReference type="AlphaFoldDB" id="A0A6I6A5H6"/>
<gene>
    <name evidence="1" type="ORF">F1728_00135</name>
</gene>
<evidence type="ECO:0000313" key="1">
    <source>
        <dbReference type="EMBL" id="QGQ21208.1"/>
    </source>
</evidence>
<dbReference type="Proteomes" id="UP000427281">
    <property type="component" value="Chromosome"/>
</dbReference>
<dbReference type="KEGG" id="gim:F1728_00135"/>
<accession>A0A6I6A5H6</accession>
<dbReference type="EMBL" id="CP043930">
    <property type="protein sequence ID" value="QGQ21208.1"/>
    <property type="molecule type" value="Genomic_DNA"/>
</dbReference>